<dbReference type="AlphaFoldDB" id="B4G0C1"/>
<dbReference type="ExpressionAtlas" id="B4G0C1">
    <property type="expression patterns" value="baseline and differential"/>
</dbReference>
<reference evidence="7" key="3">
    <citation type="submission" date="2019-07" db="EMBL/GenBank/DDBJ databases">
        <authorList>
            <person name="Seetharam A."/>
            <person name="Woodhouse M."/>
            <person name="Cannon E."/>
        </authorList>
    </citation>
    <scope>NUCLEOTIDE SEQUENCE [LARGE SCALE GENOMIC DNA]</scope>
    <source>
        <strain evidence="7">cv. B73</strain>
    </source>
</reference>
<dbReference type="PANTHER" id="PTHR47035">
    <property type="entry name" value="OS11G0150450 PROTEIN"/>
    <property type="match status" value="1"/>
</dbReference>
<protein>
    <submittedName>
        <fullName evidence="6">RING-H2 finger protein ATL7</fullName>
    </submittedName>
</protein>
<name>B4G0C1_MAIZE</name>
<keyword evidence="1" id="KW-0479">Metal-binding</keyword>
<feature type="domain" description="RING-type" evidence="4">
    <location>
        <begin position="102"/>
        <end position="144"/>
    </location>
</feature>
<dbReference type="GeneID" id="100274339"/>
<dbReference type="Proteomes" id="UP000007305">
    <property type="component" value="Chromosome 2"/>
</dbReference>
<dbReference type="SUPFAM" id="SSF57850">
    <property type="entry name" value="RING/U-box"/>
    <property type="match status" value="1"/>
</dbReference>
<evidence type="ECO:0000259" key="4">
    <source>
        <dbReference type="PROSITE" id="PS50089"/>
    </source>
</evidence>
<dbReference type="CDD" id="cd16461">
    <property type="entry name" value="RING-H2_EL5-like"/>
    <property type="match status" value="1"/>
</dbReference>
<dbReference type="Gene3D" id="3.30.40.10">
    <property type="entry name" value="Zinc/RING finger domain, C3HC4 (zinc finger)"/>
    <property type="match status" value="1"/>
</dbReference>
<dbReference type="SMR" id="B4G0C1"/>
<evidence type="ECO:0000313" key="6">
    <source>
        <dbReference type="EMBL" id="ONM19804.1"/>
    </source>
</evidence>
<keyword evidence="3" id="KW-0472">Membrane</keyword>
<feature type="compositionally biased region" description="Pro residues" evidence="2">
    <location>
        <begin position="157"/>
        <end position="166"/>
    </location>
</feature>
<accession>B4G0C1</accession>
<keyword evidence="1" id="KW-0863">Zinc-finger</keyword>
<dbReference type="IntAct" id="B4G0C1">
    <property type="interactions" value="1"/>
</dbReference>
<proteinExistence type="evidence at transcript level"/>
<keyword evidence="3" id="KW-0812">Transmembrane</keyword>
<gene>
    <name evidence="7" type="primary">LOC100274339</name>
    <name evidence="6" type="ORF">ZEAMMB73_Zm00001d004917</name>
</gene>
<keyword evidence="8" id="KW-1185">Reference proteome</keyword>
<keyword evidence="1" id="KW-0862">Zinc</keyword>
<feature type="transmembrane region" description="Helical" evidence="3">
    <location>
        <begin position="12"/>
        <end position="35"/>
    </location>
</feature>
<dbReference type="EMBL" id="CM007648">
    <property type="protein sequence ID" value="ONM19804.1"/>
    <property type="molecule type" value="Genomic_DNA"/>
</dbReference>
<dbReference type="STRING" id="4577.B4G0C1"/>
<reference evidence="6 8" key="2">
    <citation type="submission" date="2015-12" db="EMBL/GenBank/DDBJ databases">
        <title>Update maize B73 reference genome by single molecule sequencing technologies.</title>
        <authorList>
            <consortium name="Maize Genome Sequencing Project"/>
            <person name="Ware D."/>
        </authorList>
    </citation>
    <scope>NUCLEOTIDE SEQUENCE [LARGE SCALE GENOMIC DNA]</scope>
    <source>
        <strain evidence="8">cv. B73</strain>
        <tissue evidence="6">Seedling</tissue>
    </source>
</reference>
<evidence type="ECO:0000313" key="8">
    <source>
        <dbReference type="Proteomes" id="UP000007305"/>
    </source>
</evidence>
<dbReference type="EMBL" id="BT042809">
    <property type="protein sequence ID" value="ACF87814.1"/>
    <property type="molecule type" value="mRNA"/>
</dbReference>
<dbReference type="eggNOG" id="KOG0800">
    <property type="taxonomic scope" value="Eukaryota"/>
</dbReference>
<dbReference type="SMART" id="SM00184">
    <property type="entry name" value="RING"/>
    <property type="match status" value="1"/>
</dbReference>
<dbReference type="RefSeq" id="NP_001142172.1">
    <property type="nucleotide sequence ID" value="NM_001148700.1"/>
</dbReference>
<evidence type="ECO:0000313" key="5">
    <source>
        <dbReference type="EMBL" id="ACF87814.1"/>
    </source>
</evidence>
<evidence type="ECO:0000313" key="7">
    <source>
        <dbReference type="EnsemblPlants" id="Zm00001eb092730_P001"/>
    </source>
</evidence>
<dbReference type="PANTHER" id="PTHR47035:SF3">
    <property type="entry name" value="OS11G0150450 PROTEIN"/>
    <property type="match status" value="1"/>
</dbReference>
<reference evidence="5" key="1">
    <citation type="journal article" date="2009" name="PLoS Genet.">
        <title>Sequencing, mapping, and analysis of 27,455 maize full-length cDNAs.</title>
        <authorList>
            <person name="Soderlund C."/>
            <person name="Descour A."/>
            <person name="Kudrna D."/>
            <person name="Bomhoff M."/>
            <person name="Boyd L."/>
            <person name="Currie J."/>
            <person name="Angelova A."/>
            <person name="Collura K."/>
            <person name="Wissotski M."/>
            <person name="Ashley E."/>
            <person name="Morrow D."/>
            <person name="Fernandes J."/>
            <person name="Walbot V."/>
            <person name="Yu Y."/>
        </authorList>
    </citation>
    <scope>NUCLEOTIDE SEQUENCE</scope>
    <source>
        <strain evidence="5">B73</strain>
    </source>
</reference>
<dbReference type="Pfam" id="PF13639">
    <property type="entry name" value="zf-RING_2"/>
    <property type="match status" value="1"/>
</dbReference>
<keyword evidence="3" id="KW-1133">Transmembrane helix</keyword>
<feature type="region of interest" description="Disordered" evidence="2">
    <location>
        <begin position="152"/>
        <end position="256"/>
    </location>
</feature>
<dbReference type="InterPro" id="IPR013083">
    <property type="entry name" value="Znf_RING/FYVE/PHD"/>
</dbReference>
<evidence type="ECO:0000256" key="1">
    <source>
        <dbReference type="PROSITE-ProRule" id="PRU00175"/>
    </source>
</evidence>
<dbReference type="InterPro" id="IPR053070">
    <property type="entry name" value="RING-type_E3_ubiquitin-ligase"/>
</dbReference>
<dbReference type="KEGG" id="zma:100274339"/>
<dbReference type="Gramene" id="Zm00001eb092730_T001">
    <property type="protein sequence ID" value="Zm00001eb092730_P001"/>
    <property type="gene ID" value="Zm00001eb092730"/>
</dbReference>
<sequence length="256" mass="26960">MASGVSPSMALALAGFCFSLIFIAFVCSRLACALLRRRRRRARSRLLALPRYYTDYSFAAHHPAPGGGGGLGLGPAAVAALPTRAFAARPRGSAASDAESQCVICLEEYEERDVLRVLPHCGHDFHMACIHVWLEQNSTCPVCRISLLDNPNSEHNAPPPPPPPLPGVAVTMSSPGSPEPPGSDPCRCLFAGAGHSSRASSEAPPRHEPDQENQVASGPSVDGGANSNGMPLSEVNPTPPESNSQTVRKQQPGPCK</sequence>
<evidence type="ECO:0000256" key="3">
    <source>
        <dbReference type="SAM" id="Phobius"/>
    </source>
</evidence>
<evidence type="ECO:0000256" key="2">
    <source>
        <dbReference type="SAM" id="MobiDB-lite"/>
    </source>
</evidence>
<organism evidence="5">
    <name type="scientific">Zea mays</name>
    <name type="common">Maize</name>
    <dbReference type="NCBI Taxonomy" id="4577"/>
    <lineage>
        <taxon>Eukaryota</taxon>
        <taxon>Viridiplantae</taxon>
        <taxon>Streptophyta</taxon>
        <taxon>Embryophyta</taxon>
        <taxon>Tracheophyta</taxon>
        <taxon>Spermatophyta</taxon>
        <taxon>Magnoliopsida</taxon>
        <taxon>Liliopsida</taxon>
        <taxon>Poales</taxon>
        <taxon>Poaceae</taxon>
        <taxon>PACMAD clade</taxon>
        <taxon>Panicoideae</taxon>
        <taxon>Andropogonodae</taxon>
        <taxon>Andropogoneae</taxon>
        <taxon>Tripsacinae</taxon>
        <taxon>Zea</taxon>
    </lineage>
</organism>
<dbReference type="FunFam" id="3.30.40.10:FF:000971">
    <property type="entry name" value="Putative RING zinc finger domain superfamily protein"/>
    <property type="match status" value="1"/>
</dbReference>
<dbReference type="PROSITE" id="PS50089">
    <property type="entry name" value="ZF_RING_2"/>
    <property type="match status" value="1"/>
</dbReference>
<dbReference type="OMA" id="AGPIMAH"/>
<dbReference type="PaxDb" id="4577-GRMZM2G055973_P01"/>
<dbReference type="OrthoDB" id="8062037at2759"/>
<dbReference type="EnsemblPlants" id="Zm00001eb092730_T001">
    <property type="protein sequence ID" value="Zm00001eb092730_P001"/>
    <property type="gene ID" value="Zm00001eb092730"/>
</dbReference>
<dbReference type="InterPro" id="IPR001841">
    <property type="entry name" value="Znf_RING"/>
</dbReference>
<dbReference type="HOGENOM" id="CLU_078694_1_0_1"/>
<dbReference type="GO" id="GO:0008270">
    <property type="term" value="F:zinc ion binding"/>
    <property type="evidence" value="ECO:0007669"/>
    <property type="project" value="UniProtKB-KW"/>
</dbReference>
<reference evidence="7" key="4">
    <citation type="submission" date="2021-05" db="UniProtKB">
        <authorList>
            <consortium name="EnsemblPlants"/>
        </authorList>
    </citation>
    <scope>IDENTIFICATION</scope>
    <source>
        <strain evidence="7">cv. B73</strain>
    </source>
</reference>